<proteinExistence type="predicted"/>
<dbReference type="SUPFAM" id="SSF47413">
    <property type="entry name" value="lambda repressor-like DNA-binding domains"/>
    <property type="match status" value="1"/>
</dbReference>
<dbReference type="InterPro" id="IPR010982">
    <property type="entry name" value="Lambda_DNA-bd_dom_sf"/>
</dbReference>
<dbReference type="GO" id="GO:0003677">
    <property type="term" value="F:DNA binding"/>
    <property type="evidence" value="ECO:0007669"/>
    <property type="project" value="InterPro"/>
</dbReference>
<dbReference type="RefSeq" id="WP_182041972.1">
    <property type="nucleotide sequence ID" value="NZ_JACDZE010000001.1"/>
</dbReference>
<gene>
    <name evidence="2" type="ORF">HU137_01145</name>
</gene>
<dbReference type="Proteomes" id="UP000552241">
    <property type="component" value="Unassembled WGS sequence"/>
</dbReference>
<sequence length="146" mass="16831">MELKNRILEILEKSGLTPSEFADKIEVQRSAISHITSGRNKPSLEFLIKIKQAYPEIDSDWLIFGTEKKIELEENLTKKETDEKSDDSYPTLFELFDSDEKIEKEEAVKDFPPTENLKTPAVEPKKIKRALLFFEDGTFEDFVSGN</sequence>
<reference evidence="2 3" key="1">
    <citation type="submission" date="2020-07" db="EMBL/GenBank/DDBJ databases">
        <title>Moheibacter lacus sp. nov., a member of the family Flavobacteriaceae isolated from freshwater lake sediment.</title>
        <authorList>
            <person name="Liu Y."/>
        </authorList>
    </citation>
    <scope>NUCLEOTIDE SEQUENCE [LARGE SCALE GENOMIC DNA]</scope>
    <source>
        <strain evidence="2 3">BDHS18</strain>
    </source>
</reference>
<accession>A0A838ZKZ7</accession>
<evidence type="ECO:0000259" key="1">
    <source>
        <dbReference type="PROSITE" id="PS50943"/>
    </source>
</evidence>
<dbReference type="InterPro" id="IPR001387">
    <property type="entry name" value="Cro/C1-type_HTH"/>
</dbReference>
<dbReference type="EMBL" id="JACDZE010000001">
    <property type="protein sequence ID" value="MBA5628370.1"/>
    <property type="molecule type" value="Genomic_DNA"/>
</dbReference>
<keyword evidence="3" id="KW-1185">Reference proteome</keyword>
<dbReference type="CDD" id="cd00093">
    <property type="entry name" value="HTH_XRE"/>
    <property type="match status" value="1"/>
</dbReference>
<organism evidence="2 3">
    <name type="scientific">Moheibacter lacus</name>
    <dbReference type="NCBI Taxonomy" id="2745851"/>
    <lineage>
        <taxon>Bacteria</taxon>
        <taxon>Pseudomonadati</taxon>
        <taxon>Bacteroidota</taxon>
        <taxon>Flavobacteriia</taxon>
        <taxon>Flavobacteriales</taxon>
        <taxon>Weeksellaceae</taxon>
        <taxon>Moheibacter</taxon>
    </lineage>
</organism>
<dbReference type="PROSITE" id="PS50943">
    <property type="entry name" value="HTH_CROC1"/>
    <property type="match status" value="1"/>
</dbReference>
<name>A0A838ZKZ7_9FLAO</name>
<dbReference type="AlphaFoldDB" id="A0A838ZKZ7"/>
<comment type="caution">
    <text evidence="2">The sequence shown here is derived from an EMBL/GenBank/DDBJ whole genome shotgun (WGS) entry which is preliminary data.</text>
</comment>
<feature type="domain" description="HTH cro/C1-type" evidence="1">
    <location>
        <begin position="7"/>
        <end position="62"/>
    </location>
</feature>
<evidence type="ECO:0000313" key="3">
    <source>
        <dbReference type="Proteomes" id="UP000552241"/>
    </source>
</evidence>
<dbReference type="SMART" id="SM00530">
    <property type="entry name" value="HTH_XRE"/>
    <property type="match status" value="1"/>
</dbReference>
<protein>
    <submittedName>
        <fullName evidence="2">Helix-turn-helix transcriptional regulator</fullName>
    </submittedName>
</protein>
<dbReference type="Gene3D" id="1.10.260.40">
    <property type="entry name" value="lambda repressor-like DNA-binding domains"/>
    <property type="match status" value="1"/>
</dbReference>
<dbReference type="Pfam" id="PF01381">
    <property type="entry name" value="HTH_3"/>
    <property type="match status" value="1"/>
</dbReference>
<evidence type="ECO:0000313" key="2">
    <source>
        <dbReference type="EMBL" id="MBA5628370.1"/>
    </source>
</evidence>